<dbReference type="Proteomes" id="UP000886289">
    <property type="component" value="Unassembled WGS sequence"/>
</dbReference>
<name>A0A7C0U3F0_DESA2</name>
<accession>A0A7C0U3F0</accession>
<organism evidence="6">
    <name type="scientific">Desulfofervidus auxilii</name>
    <dbReference type="NCBI Taxonomy" id="1621989"/>
    <lineage>
        <taxon>Bacteria</taxon>
        <taxon>Pseudomonadati</taxon>
        <taxon>Thermodesulfobacteriota</taxon>
        <taxon>Candidatus Desulfofervidia</taxon>
        <taxon>Candidatus Desulfofervidales</taxon>
        <taxon>Candidatus Desulfofervidaceae</taxon>
        <taxon>Candidatus Desulfofervidus</taxon>
    </lineage>
</organism>
<dbReference type="InterPro" id="IPR029767">
    <property type="entry name" value="WecB-like"/>
</dbReference>
<evidence type="ECO:0000256" key="3">
    <source>
        <dbReference type="ARBA" id="ARBA00038858"/>
    </source>
</evidence>
<evidence type="ECO:0000256" key="1">
    <source>
        <dbReference type="ARBA" id="ARBA00023235"/>
    </source>
</evidence>
<dbReference type="InterPro" id="IPR003331">
    <property type="entry name" value="UDP_GlcNAc_Epimerase_2_dom"/>
</dbReference>
<reference evidence="6" key="1">
    <citation type="journal article" date="2020" name="mSystems">
        <title>Genome- and Community-Level Interaction Insights into Carbon Utilization and Element Cycling Functions of Hydrothermarchaeota in Hydrothermal Sediment.</title>
        <authorList>
            <person name="Zhou Z."/>
            <person name="Liu Y."/>
            <person name="Xu W."/>
            <person name="Pan J."/>
            <person name="Luo Z.H."/>
            <person name="Li M."/>
        </authorList>
    </citation>
    <scope>NUCLEOTIDE SEQUENCE [LARGE SCALE GENOMIC DNA]</scope>
    <source>
        <strain evidence="6">HyVt-233</strain>
    </source>
</reference>
<dbReference type="Gene3D" id="3.40.50.2000">
    <property type="entry name" value="Glycogen Phosphorylase B"/>
    <property type="match status" value="2"/>
</dbReference>
<evidence type="ECO:0000256" key="4">
    <source>
        <dbReference type="RuleBase" id="RU003513"/>
    </source>
</evidence>
<dbReference type="EC" id="5.1.3.14" evidence="3"/>
<comment type="similarity">
    <text evidence="2 4">Belongs to the UDP-N-acetylglucosamine 2-epimerase family.</text>
</comment>
<dbReference type="NCBIfam" id="TIGR00236">
    <property type="entry name" value="wecB"/>
    <property type="match status" value="1"/>
</dbReference>
<feature type="domain" description="UDP-N-acetylglucosamine 2-epimerase" evidence="5">
    <location>
        <begin position="29"/>
        <end position="369"/>
    </location>
</feature>
<evidence type="ECO:0000259" key="5">
    <source>
        <dbReference type="Pfam" id="PF02350"/>
    </source>
</evidence>
<protein>
    <recommendedName>
        <fullName evidence="3">UDP-N-acetylglucosamine 2-epimerase (non-hydrolyzing)</fullName>
        <ecNumber evidence="3">5.1.3.14</ecNumber>
    </recommendedName>
</protein>
<proteinExistence type="inferred from homology"/>
<dbReference type="Pfam" id="PF02350">
    <property type="entry name" value="Epimerase_2"/>
    <property type="match status" value="1"/>
</dbReference>
<evidence type="ECO:0000313" key="6">
    <source>
        <dbReference type="EMBL" id="HDD44904.1"/>
    </source>
</evidence>
<dbReference type="CDD" id="cd03786">
    <property type="entry name" value="GTB_UDP-GlcNAc_2-Epimerase"/>
    <property type="match status" value="1"/>
</dbReference>
<evidence type="ECO:0000256" key="2">
    <source>
        <dbReference type="ARBA" id="ARBA00038209"/>
    </source>
</evidence>
<gene>
    <name evidence="6" type="ORF">ENG63_08615</name>
</gene>
<dbReference type="PANTHER" id="PTHR43174:SF2">
    <property type="entry name" value="UDP-N-ACETYLGLUCOSAMINE 2-EPIMERASE"/>
    <property type="match status" value="1"/>
</dbReference>
<dbReference type="GO" id="GO:0008761">
    <property type="term" value="F:UDP-N-acetylglucosamine 2-epimerase activity"/>
    <property type="evidence" value="ECO:0007669"/>
    <property type="project" value="UniProtKB-EC"/>
</dbReference>
<dbReference type="PANTHER" id="PTHR43174">
    <property type="entry name" value="UDP-N-ACETYLGLUCOSAMINE 2-EPIMERASE"/>
    <property type="match status" value="1"/>
</dbReference>
<keyword evidence="1 4" id="KW-0413">Isomerase</keyword>
<dbReference type="EMBL" id="DRBS01000319">
    <property type="protein sequence ID" value="HDD44904.1"/>
    <property type="molecule type" value="Genomic_DNA"/>
</dbReference>
<dbReference type="AlphaFoldDB" id="A0A7C0U3F0"/>
<comment type="caution">
    <text evidence="6">The sequence shown here is derived from an EMBL/GenBank/DDBJ whole genome shotgun (WGS) entry which is preliminary data.</text>
</comment>
<dbReference type="SUPFAM" id="SSF53756">
    <property type="entry name" value="UDP-Glycosyltransferase/glycogen phosphorylase"/>
    <property type="match status" value="1"/>
</dbReference>
<sequence length="372" mass="42870">MKKILFIFGTRPEAIKLVSLIKEFQKYPQEFEIKVCVTAQHREMLDQVLTFFKIIPNFDLNLMKPNQSLFKLTANIIEHLENVLTQYYPDLIFVQGDTTTAFAGALAGFYKKIKIAHIEAGLRSHNKYSPFPEEINRVLVGHLADYHFAPTEKAKENLYKEGIRENIWVVGNTVIDALFLGLEMIKEQGEESYYNYFHFVDFSKKIILVTGHRRESFGEPFRNICFALKEIADSFEDVEIVYPVHLNPNVRKLVFGILKNHPRIHLIEPLEYSYLIWLMSKSYLVLTDSGGIQEEAPSLGKPVLVMREVTERIEGIKAGTAKLVGTNRNKIVYETARLIENVDEYNKMSNAVNPYGDGKSSIRIRKIIEEML</sequence>